<evidence type="ECO:0000256" key="2">
    <source>
        <dbReference type="ARBA" id="ARBA00011255"/>
    </source>
</evidence>
<dbReference type="PANTHER" id="PTHR30288:SF0">
    <property type="entry name" value="FLAGELLAR HOOK-ASSOCIATED PROTEIN 2"/>
    <property type="match status" value="1"/>
</dbReference>
<dbReference type="InterPro" id="IPR010809">
    <property type="entry name" value="FliD_C"/>
</dbReference>
<proteinExistence type="inferred from homology"/>
<dbReference type="Pfam" id="PF02465">
    <property type="entry name" value="FliD_N"/>
    <property type="match status" value="1"/>
</dbReference>
<dbReference type="InterPro" id="IPR010810">
    <property type="entry name" value="Flagellin_hook_IN_motif"/>
</dbReference>
<dbReference type="InterPro" id="IPR003481">
    <property type="entry name" value="FliD_N"/>
</dbReference>
<keyword evidence="8" id="KW-0969">Cilium</keyword>
<keyword evidence="4 5" id="KW-0975">Bacterial flagellum</keyword>
<dbReference type="Pfam" id="PF07195">
    <property type="entry name" value="FliD_C"/>
    <property type="match status" value="1"/>
</dbReference>
<comment type="similarity">
    <text evidence="1 5">Belongs to the FliD family.</text>
</comment>
<evidence type="ECO:0000259" key="6">
    <source>
        <dbReference type="Pfam" id="PF02465"/>
    </source>
</evidence>
<keyword evidence="8" id="KW-0966">Cell projection</keyword>
<evidence type="ECO:0000256" key="1">
    <source>
        <dbReference type="ARBA" id="ARBA00009764"/>
    </source>
</evidence>
<organism evidence="8 9">
    <name type="scientific">Vibrio agarivorans</name>
    <dbReference type="NCBI Taxonomy" id="153622"/>
    <lineage>
        <taxon>Bacteria</taxon>
        <taxon>Pseudomonadati</taxon>
        <taxon>Pseudomonadota</taxon>
        <taxon>Gammaproteobacteria</taxon>
        <taxon>Vibrionales</taxon>
        <taxon>Vibrionaceae</taxon>
        <taxon>Vibrio</taxon>
    </lineage>
</organism>
<comment type="subcellular location">
    <subcellularLocation>
        <location evidence="5">Secreted</location>
    </subcellularLocation>
    <subcellularLocation>
        <location evidence="5">Bacterial flagellum</location>
    </subcellularLocation>
</comment>
<evidence type="ECO:0000256" key="4">
    <source>
        <dbReference type="ARBA" id="ARBA00023143"/>
    </source>
</evidence>
<comment type="function">
    <text evidence="5">Required for morphogenesis and for the elongation of the flagellar filament by facilitating polymerization of the flagellin monomers at the tip of growing filament. Forms a capping structure, which prevents flagellin subunits (transported through the central channel of the flagellum) from leaking out without polymerization at the distal end.</text>
</comment>
<dbReference type="NCBIfam" id="NF006435">
    <property type="entry name" value="PRK08724.1"/>
    <property type="match status" value="1"/>
</dbReference>
<dbReference type="Proteomes" id="UP001169719">
    <property type="component" value="Unassembled WGS sequence"/>
</dbReference>
<accession>A0ABT7XXW2</accession>
<dbReference type="PANTHER" id="PTHR30288">
    <property type="entry name" value="FLAGELLAR CAP/ASSEMBLY PROTEIN FLID"/>
    <property type="match status" value="1"/>
</dbReference>
<comment type="caution">
    <text evidence="8">The sequence shown here is derived from an EMBL/GenBank/DDBJ whole genome shotgun (WGS) entry which is preliminary data.</text>
</comment>
<keyword evidence="8" id="KW-0282">Flagellum</keyword>
<dbReference type="Pfam" id="PF07196">
    <property type="entry name" value="Flagellin_IN"/>
    <property type="match status" value="1"/>
</dbReference>
<dbReference type="EMBL" id="JAUEOZ010000001">
    <property type="protein sequence ID" value="MDN2480607.1"/>
    <property type="molecule type" value="Genomic_DNA"/>
</dbReference>
<keyword evidence="9" id="KW-1185">Reference proteome</keyword>
<dbReference type="RefSeq" id="WP_289960819.1">
    <property type="nucleotide sequence ID" value="NZ_JAUEOZ010000001.1"/>
</dbReference>
<comment type="subunit">
    <text evidence="2 5">Homopentamer.</text>
</comment>
<feature type="domain" description="Flagellar hook-associated protein 2 N-terminal" evidence="6">
    <location>
        <begin position="10"/>
        <end position="107"/>
    </location>
</feature>
<dbReference type="InterPro" id="IPR040026">
    <property type="entry name" value="FliD"/>
</dbReference>
<name>A0ABT7XXW2_9VIBR</name>
<protein>
    <recommendedName>
        <fullName evidence="5">Flagellar hook-associated protein 2</fullName>
        <shortName evidence="5">HAP2</shortName>
    </recommendedName>
    <alternativeName>
        <fullName evidence="5">Flagellar cap protein</fullName>
    </alternativeName>
</protein>
<feature type="domain" description="Flagellar hook-associated protein 2 C-terminal" evidence="7">
    <location>
        <begin position="427"/>
        <end position="652"/>
    </location>
</feature>
<keyword evidence="3 5" id="KW-0175">Coiled coil</keyword>
<sequence length="662" mass="72093">MSLGPMGMNTGMDINSMVSKMVDAERVPKQQRIDNERADNETSISSYGRLKESLDTMKYLMADFRHEKAFAARAVDTTDDSTVSATATTEAIAGRYSVDVLQLAQSHKLASGVLAEDEKFDAGKLQIKLGSRSFTLDVKQNSKLNDIVRGINEEKANPGVRASVINDVEGPRLILASDQTGEKNAISIIVQSDEPASSLKQLEYKSLEQRVKDLEQARAAAQELISPLDPAQKLAAQKVADTLIDAAKTVDEQIVEEAQAAAQSEQNVVNNNGADDSAAVAAVNATEQAASYQRPQDRIPGWSETASGTLLDSYYEPEPELDEKARAKSGEVPGWSNTASGTLTDSYVTPAEAQEKLDKKLAAENAAIAKAVSSGEMTQEEAKQVERAKLTDEERAQLEKIDQVNADLVAAQSSFDAYNGMTQVEVAQDSKVLLDGIAQVSSDNNVIENAIQGVDLTLLNTSDPNERPAEVSVEYDRARVRDQIEQFVQAYNHFYVVSKDLSGVDPLTGRAGPLAGDSLVRSAESRLKSVFTTPVEGAPSNMNTLSSFGVTTTRQGNLEINYQTLNRQLDENFHNLEDFFGGNDGFARRVEDAIGNFTGPTGSIRTREQGIVERNYRLRDDQAALDRRMESLEKRTHDRFAAMQDATSNMQAQLSGMMNVLG</sequence>
<evidence type="ECO:0000259" key="7">
    <source>
        <dbReference type="Pfam" id="PF07195"/>
    </source>
</evidence>
<keyword evidence="5" id="KW-0964">Secreted</keyword>
<gene>
    <name evidence="8" type="primary">fliD</name>
    <name evidence="8" type="ORF">QWJ08_04325</name>
</gene>
<evidence type="ECO:0000313" key="8">
    <source>
        <dbReference type="EMBL" id="MDN2480607.1"/>
    </source>
</evidence>
<reference evidence="8" key="1">
    <citation type="submission" date="2024-05" db="EMBL/GenBank/DDBJ databases">
        <title>Genome Sequences of Four Agar- Degrading Marine Bacteria.</title>
        <authorList>
            <person name="Phillips E.K."/>
            <person name="Shaffer J.C."/>
            <person name="Henson M.W."/>
            <person name="Temperton B."/>
            <person name="Thrash C.J."/>
            <person name="Martin M.O."/>
        </authorList>
    </citation>
    <scope>NUCLEOTIDE SEQUENCE</scope>
    <source>
        <strain evidence="8">EKP203</strain>
    </source>
</reference>
<evidence type="ECO:0000256" key="5">
    <source>
        <dbReference type="RuleBase" id="RU362066"/>
    </source>
</evidence>
<evidence type="ECO:0000256" key="3">
    <source>
        <dbReference type="ARBA" id="ARBA00023054"/>
    </source>
</evidence>
<feature type="coiled-coil region" evidence="5">
    <location>
        <begin position="197"/>
        <end position="224"/>
    </location>
</feature>
<evidence type="ECO:0000313" key="9">
    <source>
        <dbReference type="Proteomes" id="UP001169719"/>
    </source>
</evidence>